<dbReference type="CDD" id="cd01121">
    <property type="entry name" value="RadA_SMS_N"/>
    <property type="match status" value="1"/>
</dbReference>
<dbReference type="PROSITE" id="PS50162">
    <property type="entry name" value="RECA_2"/>
    <property type="match status" value="1"/>
</dbReference>
<protein>
    <recommendedName>
        <fullName evidence="12 13">DNA repair protein RadA</fullName>
    </recommendedName>
</protein>
<dbReference type="RefSeq" id="WP_243489509.1">
    <property type="nucleotide sequence ID" value="NZ_CP063361.1"/>
</dbReference>
<evidence type="ECO:0000256" key="7">
    <source>
        <dbReference type="ARBA" id="ARBA00022840"/>
    </source>
</evidence>
<evidence type="ECO:0000256" key="12">
    <source>
        <dbReference type="HAMAP-Rule" id="MF_01498"/>
    </source>
</evidence>
<keyword evidence="10 12" id="KW-0234">DNA repair</keyword>
<dbReference type="Gene3D" id="3.30.230.10">
    <property type="match status" value="1"/>
</dbReference>
<dbReference type="HAMAP" id="MF_01498">
    <property type="entry name" value="RadA_bact"/>
    <property type="match status" value="1"/>
</dbReference>
<dbReference type="InterPro" id="IPR020588">
    <property type="entry name" value="RecA_ATP-bd"/>
</dbReference>
<dbReference type="SMART" id="SM00382">
    <property type="entry name" value="AAA"/>
    <property type="match status" value="1"/>
</dbReference>
<comment type="similarity">
    <text evidence="12 14">Belongs to the RecA family. RadA subfamily.</text>
</comment>
<dbReference type="PRINTS" id="PR01874">
    <property type="entry name" value="DNAREPAIRADA"/>
</dbReference>
<reference evidence="16 17" key="1">
    <citation type="submission" date="2020-10" db="EMBL/GenBank/DDBJ databases">
        <title>Genome analysis of Massilia species.</title>
        <authorList>
            <person name="Jung D.-H."/>
        </authorList>
    </citation>
    <scope>NUCLEOTIDE SEQUENCE [LARGE SCALE GENOMIC DNA]</scope>
    <source>
        <strain evidence="17">sipir</strain>
    </source>
</reference>
<organism evidence="16 17">
    <name type="scientific">Massilia violaceinigra</name>
    <dbReference type="NCBI Taxonomy" id="2045208"/>
    <lineage>
        <taxon>Bacteria</taxon>
        <taxon>Pseudomonadati</taxon>
        <taxon>Pseudomonadota</taxon>
        <taxon>Betaproteobacteria</taxon>
        <taxon>Burkholderiales</taxon>
        <taxon>Oxalobacteraceae</taxon>
        <taxon>Telluria group</taxon>
        <taxon>Massilia</taxon>
    </lineage>
</organism>
<evidence type="ECO:0000313" key="17">
    <source>
        <dbReference type="Proteomes" id="UP000831532"/>
    </source>
</evidence>
<comment type="function">
    <text evidence="11">Can catalyze the hydrolysis of ATP in the presence of single-stranded DNA, the ATP-dependent uptake of single-stranded DNA by duplex DNA, and the ATP-dependent hybridization of homologous single-stranded DNAs. It interacts with LexA causing its activation and leading to its autocatalytic cleavage.</text>
</comment>
<feature type="short sequence motif" description="RadA KNRFG motif" evidence="12">
    <location>
        <begin position="255"/>
        <end position="259"/>
    </location>
</feature>
<evidence type="ECO:0000256" key="1">
    <source>
        <dbReference type="ARBA" id="ARBA00022723"/>
    </source>
</evidence>
<evidence type="ECO:0000256" key="9">
    <source>
        <dbReference type="ARBA" id="ARBA00023125"/>
    </source>
</evidence>
<keyword evidence="4 14" id="KW-0863">Zinc-finger</keyword>
<dbReference type="NCBIfam" id="TIGR00416">
    <property type="entry name" value="sms"/>
    <property type="match status" value="1"/>
</dbReference>
<dbReference type="InterPro" id="IPR004504">
    <property type="entry name" value="DNA_repair_RadA"/>
</dbReference>
<dbReference type="Gene3D" id="3.40.50.300">
    <property type="entry name" value="P-loop containing nucleotide triphosphate hydrolases"/>
    <property type="match status" value="1"/>
</dbReference>
<evidence type="ECO:0000256" key="5">
    <source>
        <dbReference type="ARBA" id="ARBA00022801"/>
    </source>
</evidence>
<keyword evidence="17" id="KW-1185">Reference proteome</keyword>
<keyword evidence="6 14" id="KW-0862">Zinc</keyword>
<dbReference type="InterPro" id="IPR020568">
    <property type="entry name" value="Ribosomal_Su5_D2-typ_SF"/>
</dbReference>
<evidence type="ECO:0000256" key="4">
    <source>
        <dbReference type="ARBA" id="ARBA00022771"/>
    </source>
</evidence>
<dbReference type="PANTHER" id="PTHR32472">
    <property type="entry name" value="DNA REPAIR PROTEIN RADA"/>
    <property type="match status" value="1"/>
</dbReference>
<evidence type="ECO:0000256" key="11">
    <source>
        <dbReference type="ARBA" id="ARBA00025580"/>
    </source>
</evidence>
<evidence type="ECO:0000256" key="6">
    <source>
        <dbReference type="ARBA" id="ARBA00022833"/>
    </source>
</evidence>
<dbReference type="Pfam" id="PF18073">
    <property type="entry name" value="Zn_ribbon_LapB"/>
    <property type="match status" value="1"/>
</dbReference>
<evidence type="ECO:0000259" key="15">
    <source>
        <dbReference type="PROSITE" id="PS50162"/>
    </source>
</evidence>
<dbReference type="InterPro" id="IPR027417">
    <property type="entry name" value="P-loop_NTPase"/>
</dbReference>
<dbReference type="InterPro" id="IPR041166">
    <property type="entry name" value="Rubredoxin_2"/>
</dbReference>
<name>A0ABY4A0Q2_9BURK</name>
<evidence type="ECO:0000256" key="10">
    <source>
        <dbReference type="ARBA" id="ARBA00023204"/>
    </source>
</evidence>
<evidence type="ECO:0000313" key="16">
    <source>
        <dbReference type="EMBL" id="UOD28340.1"/>
    </source>
</evidence>
<evidence type="ECO:0000256" key="13">
    <source>
        <dbReference type="NCBIfam" id="TIGR00416"/>
    </source>
</evidence>
<dbReference type="Proteomes" id="UP000831532">
    <property type="component" value="Chromosome"/>
</dbReference>
<keyword evidence="5" id="KW-0378">Hydrolase</keyword>
<evidence type="ECO:0000256" key="14">
    <source>
        <dbReference type="RuleBase" id="RU003555"/>
    </source>
</evidence>
<sequence length="458" mass="48719">MAKAKTQYTCSECGGISNKWTGQCAACHAWNTMVETVVDTPGVNRLSQTQHKSLAQTAPVLSLADIEAVDVPRFGTGIEEFDRVLGGGLVSGGVVLIGGDPGIGKSTLLLQALANISHIKSTLYVSGEESGAQIALRARRLGVDGKELKLQAEIQLEKILGTLADLKPEVAVIDSIQTVYSDALTSAPGSVAQVRECAAQLTRVAKQTGVTIILVGHVTKEGALAGPRVLEHIVDTVLYFEGDTQSSFRLVRAIKNRFGAVNELGVFAMTEKGLKGVSNPSALFLSQHDNQVPGSCVMVTQEGTRPLLVEIQALVDTSHLPNARRLSVGLEQNRLAMLLAVLHRHAGIAAFDQDVFINAVGGVKITEPAADLAVLLAINSSMRSKPLPRGLVVFGEVGLAGEIRPAPRGQERLREAAKLGFSIAMIPKANVPKQKIEGMTIVAVERIDEAFNKLRELD</sequence>
<evidence type="ECO:0000256" key="3">
    <source>
        <dbReference type="ARBA" id="ARBA00022763"/>
    </source>
</evidence>
<dbReference type="Pfam" id="PF05362">
    <property type="entry name" value="Lon_C"/>
    <property type="match status" value="1"/>
</dbReference>
<gene>
    <name evidence="12 16" type="primary">radA</name>
    <name evidence="16" type="ORF">INH39_23200</name>
</gene>
<dbReference type="EMBL" id="CP063361">
    <property type="protein sequence ID" value="UOD28340.1"/>
    <property type="molecule type" value="Genomic_DNA"/>
</dbReference>
<dbReference type="Pfam" id="PF13481">
    <property type="entry name" value="AAA_25"/>
    <property type="match status" value="1"/>
</dbReference>
<dbReference type="InterPro" id="IPR014721">
    <property type="entry name" value="Ribsml_uS5_D2-typ_fold_subgr"/>
</dbReference>
<evidence type="ECO:0000256" key="8">
    <source>
        <dbReference type="ARBA" id="ARBA00023016"/>
    </source>
</evidence>
<keyword evidence="1 12" id="KW-0479">Metal-binding</keyword>
<dbReference type="SUPFAM" id="SSF54211">
    <property type="entry name" value="Ribosomal protein S5 domain 2-like"/>
    <property type="match status" value="1"/>
</dbReference>
<proteinExistence type="inferred from homology"/>
<comment type="function">
    <text evidence="12">Plays a role in repairing double-strand DNA breaks, probably involving stabilizing or processing branched DNA or blocked replication forks.</text>
</comment>
<comment type="domain">
    <text evidence="12">The middle region has homology to RecA with ATPase motifs including the RadA KNRFG motif, while the C-terminus is homologous to Lon protease.</text>
</comment>
<keyword evidence="7 12" id="KW-0067">ATP-binding</keyword>
<dbReference type="InterPro" id="IPR008269">
    <property type="entry name" value="Lon_proteolytic"/>
</dbReference>
<evidence type="ECO:0000256" key="2">
    <source>
        <dbReference type="ARBA" id="ARBA00022741"/>
    </source>
</evidence>
<dbReference type="SUPFAM" id="SSF52540">
    <property type="entry name" value="P-loop containing nucleoside triphosphate hydrolases"/>
    <property type="match status" value="1"/>
</dbReference>
<feature type="region of interest" description="Lon-protease-like" evidence="12">
    <location>
        <begin position="354"/>
        <end position="458"/>
    </location>
</feature>
<keyword evidence="8 12" id="KW-0346">Stress response</keyword>
<keyword evidence="9 12" id="KW-0238">DNA-binding</keyword>
<keyword evidence="2 12" id="KW-0547">Nucleotide-binding</keyword>
<dbReference type="InterPro" id="IPR003593">
    <property type="entry name" value="AAA+_ATPase"/>
</dbReference>
<keyword evidence="3 12" id="KW-0227">DNA damage</keyword>
<comment type="function">
    <text evidence="14">DNA-dependent ATPase involved in processing of recombination intermediates, plays a role in repairing DNA breaks. Stimulates the branch migration of RecA-mediated strand transfer reactions, allowing the 3' invading strand to extend heteroduplex DNA faster. Binds ssDNA in the presence of ADP but not other nucleotides, has ATPase activity that is stimulated by ssDNA and various branched DNA structures, but inhibited by SSB. Does not have RecA's homology-searching function.</text>
</comment>
<dbReference type="PANTHER" id="PTHR32472:SF10">
    <property type="entry name" value="DNA REPAIR PROTEIN RADA-LIKE PROTEIN"/>
    <property type="match status" value="1"/>
</dbReference>
<feature type="binding site" evidence="12">
    <location>
        <begin position="99"/>
        <end position="106"/>
    </location>
    <ligand>
        <name>ATP</name>
        <dbReference type="ChEBI" id="CHEBI:30616"/>
    </ligand>
</feature>
<accession>A0ABY4A0Q2</accession>
<feature type="domain" description="RecA family profile 1" evidence="15">
    <location>
        <begin position="70"/>
        <end position="218"/>
    </location>
</feature>